<dbReference type="VEuPathDB" id="FungiDB:ZTRI_6.33"/>
<gene>
    <name evidence="1" type="ORF">MYCGRDRAFT_104703</name>
</gene>
<name>F9XE50_ZYMTI</name>
<dbReference type="GeneID" id="13393769"/>
<organism evidence="1 2">
    <name type="scientific">Zymoseptoria tritici (strain CBS 115943 / IPO323)</name>
    <name type="common">Speckled leaf blotch fungus</name>
    <name type="synonym">Septoria tritici</name>
    <dbReference type="NCBI Taxonomy" id="336722"/>
    <lineage>
        <taxon>Eukaryota</taxon>
        <taxon>Fungi</taxon>
        <taxon>Dikarya</taxon>
        <taxon>Ascomycota</taxon>
        <taxon>Pezizomycotina</taxon>
        <taxon>Dothideomycetes</taxon>
        <taxon>Dothideomycetidae</taxon>
        <taxon>Mycosphaerellales</taxon>
        <taxon>Mycosphaerellaceae</taxon>
        <taxon>Zymoseptoria</taxon>
    </lineage>
</organism>
<evidence type="ECO:0000313" key="2">
    <source>
        <dbReference type="Proteomes" id="UP000008062"/>
    </source>
</evidence>
<protein>
    <submittedName>
        <fullName evidence="1">Uncharacterized protein</fullName>
    </submittedName>
</protein>
<dbReference type="AlphaFoldDB" id="F9XE50"/>
<dbReference type="KEGG" id="ztr:MYCGRDRAFT_104703"/>
<proteinExistence type="predicted"/>
<dbReference type="InParanoid" id="F9XE50"/>
<keyword evidence="2" id="KW-1185">Reference proteome</keyword>
<accession>F9XE50</accession>
<reference evidence="1 2" key="1">
    <citation type="journal article" date="2011" name="PLoS Genet.">
        <title>Finished genome of the fungal wheat pathogen Mycosphaerella graminicola reveals dispensome structure, chromosome plasticity, and stealth pathogenesis.</title>
        <authorList>
            <person name="Goodwin S.B."/>
            <person name="Ben M'barek S."/>
            <person name="Dhillon B."/>
            <person name="Wittenberg A.H.J."/>
            <person name="Crane C.F."/>
            <person name="Hane J.K."/>
            <person name="Foster A.J."/>
            <person name="Van der Lee T.A.J."/>
            <person name="Grimwood J."/>
            <person name="Aerts A."/>
            <person name="Antoniw J."/>
            <person name="Bailey A."/>
            <person name="Bluhm B."/>
            <person name="Bowler J."/>
            <person name="Bristow J."/>
            <person name="van der Burgt A."/>
            <person name="Canto-Canche B."/>
            <person name="Churchill A.C.L."/>
            <person name="Conde-Ferraez L."/>
            <person name="Cools H.J."/>
            <person name="Coutinho P.M."/>
            <person name="Csukai M."/>
            <person name="Dehal P."/>
            <person name="De Wit P."/>
            <person name="Donzelli B."/>
            <person name="van de Geest H.C."/>
            <person name="van Ham R.C.H.J."/>
            <person name="Hammond-Kosack K.E."/>
            <person name="Henrissat B."/>
            <person name="Kilian A."/>
            <person name="Kobayashi A.K."/>
            <person name="Koopmann E."/>
            <person name="Kourmpetis Y."/>
            <person name="Kuzniar A."/>
            <person name="Lindquist E."/>
            <person name="Lombard V."/>
            <person name="Maliepaard C."/>
            <person name="Martins N."/>
            <person name="Mehrabi R."/>
            <person name="Nap J.P.H."/>
            <person name="Ponomarenko A."/>
            <person name="Rudd J.J."/>
            <person name="Salamov A."/>
            <person name="Schmutz J."/>
            <person name="Schouten H.J."/>
            <person name="Shapiro H."/>
            <person name="Stergiopoulos I."/>
            <person name="Torriani S.F.F."/>
            <person name="Tu H."/>
            <person name="de Vries R.P."/>
            <person name="Waalwijk C."/>
            <person name="Ware S.B."/>
            <person name="Wiebenga A."/>
            <person name="Zwiers L.-H."/>
            <person name="Oliver R.P."/>
            <person name="Grigoriev I.V."/>
            <person name="Kema G.H.J."/>
        </authorList>
    </citation>
    <scope>NUCLEOTIDE SEQUENCE [LARGE SCALE GENOMIC DNA]</scope>
    <source>
        <strain evidence="2">CBS 115943 / IPO323</strain>
    </source>
</reference>
<evidence type="ECO:0000313" key="1">
    <source>
        <dbReference type="EMBL" id="EGP86310.1"/>
    </source>
</evidence>
<sequence length="109" mass="12338">MASFTLAYRHAAISRTLAAGTHGFIAARPPPSPAFFAASRGAFKSALLPLRVSGFSTTGTQRKEKEKWTPWFHDQAMKVWETEFEMTRNTIKDPENQEREIALIRRSVK</sequence>
<dbReference type="RefSeq" id="XP_003851334.1">
    <property type="nucleotide sequence ID" value="XM_003851286.1"/>
</dbReference>
<dbReference type="Proteomes" id="UP000008062">
    <property type="component" value="Chromosome 6"/>
</dbReference>
<dbReference type="HOGENOM" id="CLU_2186056_0_0_1"/>
<dbReference type="EMBL" id="CM001201">
    <property type="protein sequence ID" value="EGP86310.1"/>
    <property type="molecule type" value="Genomic_DNA"/>
</dbReference>